<dbReference type="InterPro" id="IPR029035">
    <property type="entry name" value="DHS-like_NAD/FAD-binding_dom"/>
</dbReference>
<dbReference type="Pfam" id="PF02776">
    <property type="entry name" value="TPP_enzyme_N"/>
    <property type="match status" value="1"/>
</dbReference>
<evidence type="ECO:0000256" key="5">
    <source>
        <dbReference type="ARBA" id="ARBA00023014"/>
    </source>
</evidence>
<dbReference type="GO" id="GO:0003824">
    <property type="term" value="F:catalytic activity"/>
    <property type="evidence" value="ECO:0007669"/>
    <property type="project" value="InterPro"/>
</dbReference>
<dbReference type="InterPro" id="IPR042216">
    <property type="entry name" value="MitoNEET_CISD"/>
</dbReference>
<dbReference type="SUPFAM" id="SSF50022">
    <property type="entry name" value="ISP domain"/>
    <property type="match status" value="1"/>
</dbReference>
<feature type="domain" description="Rieske" evidence="8">
    <location>
        <begin position="94"/>
        <end position="193"/>
    </location>
</feature>
<dbReference type="InterPro" id="IPR018967">
    <property type="entry name" value="FeS-contain_CDGSH-typ"/>
</dbReference>
<sequence>MTKPKIADNRPAAVTLVKGEEYHWCACGHSQNQPFCDGSHKDTEYQPITFTAEKDGKAYLCQCKRSSNPPFCDGSHKAITEEELDAEQGLEAVWYKMAELNELQAGEVRSVQAGSKTVALTYFNGEYGALDNACPHQGGPLSEGSIECEGKDCWLRCPWHGWDFHPLSGRSPGGFEDGVDTYPVEVRDDGIYVQVKERRERTRTVSDLMVETMVNWGVTHVFGMVGHSNLGLADAMREQEEAGRITFIGIRHEGAAAFACSGFAKLSGKPAACLTIAGPGATNLLTGLWDAKVDRAPVLALTGQVNTQVFGPGAFQEIDLAAAFQVVSRFSQTVLPGSRHAELMTLALKHAVVERDVAHLIFPDEVQVIPAEENEQVSSPDGRLAVSDISPSESAVKNAVHRITGSRRPAIIVGYGARDSMSEVIALAERLNAPVLTTFKAKGQIADSHPLAAGVLGRSGTPIASWCMNEADLLIVFGASFSNHTGITPKKTIIQVDFDRMALGKFHAVDVPVWGEIGVTARRLFSEIPADLSFVEQRVDLKERWKLWREEKHRRAMRESSIGINSATIFAALSQVCPDNAVIAVDVGNNTYSFGRYFECANQSILMSGYLGSIGFGFPAAMGAWAATQVFDAHENRPVISISGDGGFGQYLAEFTTAVKYGMNITHILLNNSELGKISKEQRAGNWKVWQTSLHNPAFADFASNCGGLGIRIETSEQLETVLRKAITHEGPALVEIIADPELI</sequence>
<dbReference type="Proteomes" id="UP000254771">
    <property type="component" value="Unassembled WGS sequence"/>
</dbReference>
<dbReference type="InterPro" id="IPR047211">
    <property type="entry name" value="POXB-like"/>
</dbReference>
<evidence type="ECO:0000256" key="6">
    <source>
        <dbReference type="ARBA" id="ARBA00023052"/>
    </source>
</evidence>
<evidence type="ECO:0000256" key="2">
    <source>
        <dbReference type="ARBA" id="ARBA00022714"/>
    </source>
</evidence>
<dbReference type="PROSITE" id="PS51296">
    <property type="entry name" value="RIESKE"/>
    <property type="match status" value="1"/>
</dbReference>
<dbReference type="InterPro" id="IPR029061">
    <property type="entry name" value="THDP-binding"/>
</dbReference>
<dbReference type="GO" id="GO:0051537">
    <property type="term" value="F:2 iron, 2 sulfur cluster binding"/>
    <property type="evidence" value="ECO:0007669"/>
    <property type="project" value="UniProtKB-KW"/>
</dbReference>
<dbReference type="EMBL" id="QFXE01000005">
    <property type="protein sequence ID" value="RDH87653.1"/>
    <property type="molecule type" value="Genomic_DNA"/>
</dbReference>
<dbReference type="Gene3D" id="2.102.10.10">
    <property type="entry name" value="Rieske [2Fe-2S] iron-sulphur domain"/>
    <property type="match status" value="1"/>
</dbReference>
<dbReference type="SUPFAM" id="SSF52518">
    <property type="entry name" value="Thiamin diphosphate-binding fold (THDP-binding)"/>
    <property type="match status" value="2"/>
</dbReference>
<evidence type="ECO:0000256" key="4">
    <source>
        <dbReference type="ARBA" id="ARBA00023004"/>
    </source>
</evidence>
<protein>
    <submittedName>
        <fullName evidence="9">Pyruvate oxidase</fullName>
    </submittedName>
</protein>
<proteinExistence type="inferred from homology"/>
<evidence type="ECO:0000256" key="7">
    <source>
        <dbReference type="RuleBase" id="RU362132"/>
    </source>
</evidence>
<keyword evidence="10" id="KW-1185">Reference proteome</keyword>
<gene>
    <name evidence="9" type="ORF">DIZ78_03590</name>
</gene>
<dbReference type="Gene3D" id="3.40.5.90">
    <property type="entry name" value="CDGSH iron-sulfur domain, mitoNEET-type"/>
    <property type="match status" value="2"/>
</dbReference>
<evidence type="ECO:0000256" key="3">
    <source>
        <dbReference type="ARBA" id="ARBA00022723"/>
    </source>
</evidence>
<evidence type="ECO:0000256" key="1">
    <source>
        <dbReference type="ARBA" id="ARBA00007812"/>
    </source>
</evidence>
<dbReference type="GO" id="GO:0000287">
    <property type="term" value="F:magnesium ion binding"/>
    <property type="evidence" value="ECO:0007669"/>
    <property type="project" value="InterPro"/>
</dbReference>
<dbReference type="InterPro" id="IPR012000">
    <property type="entry name" value="Thiamin_PyroP_enz_cen_dom"/>
</dbReference>
<accession>A0A370DTM2</accession>
<dbReference type="AlphaFoldDB" id="A0A370DTM2"/>
<dbReference type="GO" id="GO:0005737">
    <property type="term" value="C:cytoplasm"/>
    <property type="evidence" value="ECO:0007669"/>
    <property type="project" value="UniProtKB-ARBA"/>
</dbReference>
<keyword evidence="6 7" id="KW-0786">Thiamine pyrophosphate</keyword>
<dbReference type="Pfam" id="PF00355">
    <property type="entry name" value="Rieske"/>
    <property type="match status" value="1"/>
</dbReference>
<dbReference type="Pfam" id="PF00205">
    <property type="entry name" value="TPP_enzyme_M"/>
    <property type="match status" value="1"/>
</dbReference>
<dbReference type="SUPFAM" id="SSF52467">
    <property type="entry name" value="DHS-like NAD/FAD-binding domain"/>
    <property type="match status" value="1"/>
</dbReference>
<dbReference type="CDD" id="cd07039">
    <property type="entry name" value="TPP_PYR_POX"/>
    <property type="match status" value="1"/>
</dbReference>
<comment type="caution">
    <text evidence="9">The sequence shown here is derived from an EMBL/GenBank/DDBJ whole genome shotgun (WGS) entry which is preliminary data.</text>
</comment>
<organism evidence="9 10">
    <name type="scientific">endosymbiont of Escarpia spicata</name>
    <dbReference type="NCBI Taxonomy" id="2200908"/>
    <lineage>
        <taxon>Bacteria</taxon>
        <taxon>Pseudomonadati</taxon>
        <taxon>Pseudomonadota</taxon>
        <taxon>Gammaproteobacteria</taxon>
        <taxon>sulfur-oxidizing symbionts</taxon>
    </lineage>
</organism>
<dbReference type="InterPro" id="IPR047210">
    <property type="entry name" value="TPP_PYR_POXB-like"/>
</dbReference>
<dbReference type="PANTHER" id="PTHR42981">
    <property type="entry name" value="PYRUVATE DEHYDROGENASE [UBIQUINONE]"/>
    <property type="match status" value="1"/>
</dbReference>
<dbReference type="GO" id="GO:0019752">
    <property type="term" value="P:carboxylic acid metabolic process"/>
    <property type="evidence" value="ECO:0007669"/>
    <property type="project" value="UniProtKB-ARBA"/>
</dbReference>
<keyword evidence="9" id="KW-0670">Pyruvate</keyword>
<dbReference type="Pfam" id="PF09360">
    <property type="entry name" value="zf-CDGSH"/>
    <property type="match status" value="2"/>
</dbReference>
<name>A0A370DTM2_9GAMM</name>
<dbReference type="Pfam" id="PF02775">
    <property type="entry name" value="TPP_enzyme_C"/>
    <property type="match status" value="1"/>
</dbReference>
<comment type="similarity">
    <text evidence="1 7">Belongs to the TPP enzyme family.</text>
</comment>
<keyword evidence="2" id="KW-0001">2Fe-2S</keyword>
<dbReference type="SMART" id="SM00704">
    <property type="entry name" value="ZnF_CDGSH"/>
    <property type="match status" value="2"/>
</dbReference>
<dbReference type="InterPro" id="IPR011766">
    <property type="entry name" value="TPP_enzyme_TPP-bd"/>
</dbReference>
<reference evidence="9 10" key="1">
    <citation type="journal article" date="2018" name="ISME J.">
        <title>Endosymbiont genomes yield clues of tubeworm success.</title>
        <authorList>
            <person name="Li Y."/>
            <person name="Liles M.R."/>
            <person name="Halanych K.M."/>
        </authorList>
    </citation>
    <scope>NUCLEOTIDE SEQUENCE [LARGE SCALE GENOMIC DNA]</scope>
    <source>
        <strain evidence="9">A1462</strain>
    </source>
</reference>
<evidence type="ECO:0000313" key="10">
    <source>
        <dbReference type="Proteomes" id="UP000254771"/>
    </source>
</evidence>
<dbReference type="Gene3D" id="3.40.50.1220">
    <property type="entry name" value="TPP-binding domain"/>
    <property type="match status" value="1"/>
</dbReference>
<dbReference type="InterPro" id="IPR017941">
    <property type="entry name" value="Rieske_2Fe-2S"/>
</dbReference>
<evidence type="ECO:0000259" key="8">
    <source>
        <dbReference type="PROSITE" id="PS51296"/>
    </source>
</evidence>
<dbReference type="InterPro" id="IPR036922">
    <property type="entry name" value="Rieske_2Fe-2S_sf"/>
</dbReference>
<keyword evidence="3" id="KW-0479">Metal-binding</keyword>
<dbReference type="Gene3D" id="3.40.50.970">
    <property type="match status" value="2"/>
</dbReference>
<dbReference type="InterPro" id="IPR012001">
    <property type="entry name" value="Thiamin_PyroP_enz_TPP-bd_dom"/>
</dbReference>
<dbReference type="CDD" id="cd03467">
    <property type="entry name" value="Rieske"/>
    <property type="match status" value="1"/>
</dbReference>
<dbReference type="PANTHER" id="PTHR42981:SF2">
    <property type="entry name" value="PYRUVATE DEHYDROGENASE [UBIQUINONE]"/>
    <property type="match status" value="1"/>
</dbReference>
<dbReference type="GO" id="GO:0030976">
    <property type="term" value="F:thiamine pyrophosphate binding"/>
    <property type="evidence" value="ECO:0007669"/>
    <property type="project" value="InterPro"/>
</dbReference>
<keyword evidence="4" id="KW-0408">Iron</keyword>
<keyword evidence="5" id="KW-0411">Iron-sulfur</keyword>
<evidence type="ECO:0000313" key="9">
    <source>
        <dbReference type="EMBL" id="RDH87653.1"/>
    </source>
</evidence>